<proteinExistence type="predicted"/>
<comment type="caution">
    <text evidence="3">The sequence shown here is derived from an EMBL/GenBank/DDBJ whole genome shotgun (WGS) entry which is preliminary data.</text>
</comment>
<dbReference type="EC" id="3.1.1.1" evidence="3"/>
<dbReference type="InterPro" id="IPR050266">
    <property type="entry name" value="AB_hydrolase_sf"/>
</dbReference>
<dbReference type="Proteomes" id="UP000194360">
    <property type="component" value="Unassembled WGS sequence"/>
</dbReference>
<dbReference type="SUPFAM" id="SSF53474">
    <property type="entry name" value="alpha/beta-Hydrolases"/>
    <property type="match status" value="1"/>
</dbReference>
<dbReference type="GO" id="GO:0106435">
    <property type="term" value="F:carboxylesterase activity"/>
    <property type="evidence" value="ECO:0007669"/>
    <property type="project" value="UniProtKB-EC"/>
</dbReference>
<dbReference type="PANTHER" id="PTHR43798">
    <property type="entry name" value="MONOACYLGLYCEROL LIPASE"/>
    <property type="match status" value="1"/>
</dbReference>
<evidence type="ECO:0000256" key="1">
    <source>
        <dbReference type="ARBA" id="ARBA00022801"/>
    </source>
</evidence>
<dbReference type="InterPro" id="IPR029058">
    <property type="entry name" value="AB_hydrolase_fold"/>
</dbReference>
<reference evidence="3 4" key="1">
    <citation type="submission" date="2016-09" db="EMBL/GenBank/DDBJ databases">
        <title>Pseudonocardia autotrophica DSM535, a candidate organism with high potential of specific P450 cytochromes.</title>
        <authorList>
            <person name="Grumaz C."/>
            <person name="Vainshtein Y."/>
            <person name="Kirstahler P."/>
            <person name="Sohn K."/>
        </authorList>
    </citation>
    <scope>NUCLEOTIDE SEQUENCE [LARGE SCALE GENOMIC DNA]</scope>
    <source>
        <strain evidence="3 4">DSM 535</strain>
    </source>
</reference>
<dbReference type="InterPro" id="IPR000073">
    <property type="entry name" value="AB_hydrolase_1"/>
</dbReference>
<name>A0A1Y2N9I5_PSEAH</name>
<keyword evidence="1 3" id="KW-0378">Hydrolase</keyword>
<feature type="domain" description="AB hydrolase-1" evidence="2">
    <location>
        <begin position="63"/>
        <end position="287"/>
    </location>
</feature>
<organism evidence="3 4">
    <name type="scientific">Pseudonocardia autotrophica</name>
    <name type="common">Amycolata autotrophica</name>
    <name type="synonym">Nocardia autotrophica</name>
    <dbReference type="NCBI Taxonomy" id="2074"/>
    <lineage>
        <taxon>Bacteria</taxon>
        <taxon>Bacillati</taxon>
        <taxon>Actinomycetota</taxon>
        <taxon>Actinomycetes</taxon>
        <taxon>Pseudonocardiales</taxon>
        <taxon>Pseudonocardiaceae</taxon>
        <taxon>Pseudonocardia</taxon>
    </lineage>
</organism>
<dbReference type="PANTHER" id="PTHR43798:SF31">
    <property type="entry name" value="AB HYDROLASE SUPERFAMILY PROTEIN YCLE"/>
    <property type="match status" value="1"/>
</dbReference>
<dbReference type="AlphaFoldDB" id="A0A1Y2N9I5"/>
<keyword evidence="4" id="KW-1185">Reference proteome</keyword>
<dbReference type="EMBL" id="MIGB01000001">
    <property type="protein sequence ID" value="OSY44135.1"/>
    <property type="molecule type" value="Genomic_DNA"/>
</dbReference>
<dbReference type="STRING" id="2074.BG845_00256"/>
<dbReference type="PRINTS" id="PR00111">
    <property type="entry name" value="ABHYDROLASE"/>
</dbReference>
<accession>A0A1Y2N9I5</accession>
<dbReference type="OrthoDB" id="5513277at2"/>
<dbReference type="RefSeq" id="WP_085910588.1">
    <property type="nucleotide sequence ID" value="NZ_AP018920.1"/>
</dbReference>
<protein>
    <submittedName>
        <fullName evidence="3">Carboxylesterase YbfK</fullName>
        <ecNumber evidence="3">3.1.1.1</ecNumber>
    </submittedName>
</protein>
<dbReference type="GO" id="GO:0016020">
    <property type="term" value="C:membrane"/>
    <property type="evidence" value="ECO:0007669"/>
    <property type="project" value="TreeGrafter"/>
</dbReference>
<evidence type="ECO:0000313" key="4">
    <source>
        <dbReference type="Proteomes" id="UP000194360"/>
    </source>
</evidence>
<dbReference type="Pfam" id="PF12697">
    <property type="entry name" value="Abhydrolase_6"/>
    <property type="match status" value="1"/>
</dbReference>
<dbReference type="Gene3D" id="3.40.50.1820">
    <property type="entry name" value="alpha/beta hydrolase"/>
    <property type="match status" value="1"/>
</dbReference>
<evidence type="ECO:0000259" key="2">
    <source>
        <dbReference type="Pfam" id="PF12697"/>
    </source>
</evidence>
<evidence type="ECO:0000313" key="3">
    <source>
        <dbReference type="EMBL" id="OSY44135.1"/>
    </source>
</evidence>
<sequence>MPEQGSPGQVRPAFTSATARDEFFAAYAAVLAQWPVAAGCRDVPSDFGLTHVHVAGPADAPPLLLLHGGGATSTVWFNNIAALAENHRVYAVDQIGDAGRSVHEGRPLHDSADLMAWLDSLLDGLDLPVTALAGHSYGAWLALSYTLHAPRRIRRLVLLDPTDCLVGMPLAYLIRAVPQFVRPGAQAIRSFFRWETDGAPLDPAWLHLAALGGEVRTTKVVLPRRPSEDRLRTLTNPTLVLLGERSRALDARKAALAAERLLPDASVSIVPGQSHHTMPTHDADAINSAIVTHLR</sequence>
<gene>
    <name evidence="3" type="primary">ybfK</name>
    <name evidence="3" type="ORF">BG845_00256</name>
</gene>